<sequence length="510" mass="52728">MPTPTEIPSLNPVPDPNSATFGADCYPFTQRMAAAGEAMNLLAAELNTALNLSLLGVTSSSTTSLTIGTGSKTLTVGTGLGYAVGMPLKIPSAANVANFMKGVVTAYNSGTGSLTVNVASIGGSGTFADWAVFFDIPDAGSGFVPIGGLVANKNRGNSFTENGTTYLKTGVISPTATYPLAPTTTINDGSTWLSKTGVAMINCNLASNGSGTVLGMPRANNDANYAISTDYGATWSTATFPAAISGIPVWCGSFFLIVNVNGGAASTTFYTSTTGATGSWTARTVPSNVFVNAVYGAQGCIITTSTTQGYLTTDGINYTSITMPAANLSGCFGNGFYVFLTPSSSTTTCYKTANGSTFVTKTLPVAVAGNGTWDRPITFGEGAFLWAQSSAVAKCFTTADFETFSINDTGIPLTNTYLRVFGNGTFLLINPFGSSTCYTSDNQGVTWTPRTFISSANFPAVAFTGTSFVALEYNSTNATQSVSGGTYTDTAKAMFADSPENTRPFYMRVA</sequence>
<gene>
    <name evidence="1" type="ORF">KDM92_12800</name>
</gene>
<protein>
    <submittedName>
        <fullName evidence="1">Uncharacterized protein</fullName>
    </submittedName>
</protein>
<evidence type="ECO:0000313" key="2">
    <source>
        <dbReference type="Proteomes" id="UP000680158"/>
    </source>
</evidence>
<dbReference type="EMBL" id="JAGSPM010000007">
    <property type="protein sequence ID" value="MBR7747464.1"/>
    <property type="molecule type" value="Genomic_DNA"/>
</dbReference>
<evidence type="ECO:0000313" key="1">
    <source>
        <dbReference type="EMBL" id="MBR7747464.1"/>
    </source>
</evidence>
<organism evidence="1 2">
    <name type="scientific">Undibacterium baiyunense</name>
    <dbReference type="NCBI Taxonomy" id="2828731"/>
    <lineage>
        <taxon>Bacteria</taxon>
        <taxon>Pseudomonadati</taxon>
        <taxon>Pseudomonadota</taxon>
        <taxon>Betaproteobacteria</taxon>
        <taxon>Burkholderiales</taxon>
        <taxon>Oxalobacteraceae</taxon>
        <taxon>Undibacterium</taxon>
    </lineage>
</organism>
<reference evidence="1 2" key="1">
    <citation type="submission" date="2021-04" db="EMBL/GenBank/DDBJ databases">
        <title>novel species isolated from subtropical streams in China.</title>
        <authorList>
            <person name="Lu H."/>
        </authorList>
    </citation>
    <scope>NUCLEOTIDE SEQUENCE [LARGE SCALE GENOMIC DNA]</scope>
    <source>
        <strain evidence="1 2">BYS107W</strain>
    </source>
</reference>
<proteinExistence type="predicted"/>
<dbReference type="AlphaFoldDB" id="A0A941DEV7"/>
<name>A0A941DEV7_9BURK</name>
<dbReference type="Proteomes" id="UP000680158">
    <property type="component" value="Unassembled WGS sequence"/>
</dbReference>
<keyword evidence="2" id="KW-1185">Reference proteome</keyword>
<comment type="caution">
    <text evidence="1">The sequence shown here is derived from an EMBL/GenBank/DDBJ whole genome shotgun (WGS) entry which is preliminary data.</text>
</comment>
<dbReference type="RefSeq" id="WP_212684854.1">
    <property type="nucleotide sequence ID" value="NZ_JAGSPM010000007.1"/>
</dbReference>
<accession>A0A941DEV7</accession>